<dbReference type="Proteomes" id="UP001221302">
    <property type="component" value="Unassembled WGS sequence"/>
</dbReference>
<dbReference type="GO" id="GO:0000160">
    <property type="term" value="P:phosphorelay signal transduction system"/>
    <property type="evidence" value="ECO:0007669"/>
    <property type="project" value="InterPro"/>
</dbReference>
<dbReference type="PANTHER" id="PTHR44591">
    <property type="entry name" value="STRESS RESPONSE REGULATOR PROTEIN 1"/>
    <property type="match status" value="1"/>
</dbReference>
<dbReference type="PROSITE" id="PS50110">
    <property type="entry name" value="RESPONSE_REGULATORY"/>
    <property type="match status" value="1"/>
</dbReference>
<organism evidence="4 5">
    <name type="scientific">Stygiobacter electus</name>
    <dbReference type="NCBI Taxonomy" id="3032292"/>
    <lineage>
        <taxon>Bacteria</taxon>
        <taxon>Pseudomonadati</taxon>
        <taxon>Ignavibacteriota</taxon>
        <taxon>Ignavibacteria</taxon>
        <taxon>Ignavibacteriales</taxon>
        <taxon>Melioribacteraceae</taxon>
        <taxon>Stygiobacter</taxon>
    </lineage>
</organism>
<protein>
    <submittedName>
        <fullName evidence="4">Response regulator</fullName>
    </submittedName>
</protein>
<evidence type="ECO:0000259" key="3">
    <source>
        <dbReference type="PROSITE" id="PS50110"/>
    </source>
</evidence>
<evidence type="ECO:0000256" key="2">
    <source>
        <dbReference type="PROSITE-ProRule" id="PRU00169"/>
    </source>
</evidence>
<dbReference type="InterPro" id="IPR011006">
    <property type="entry name" value="CheY-like_superfamily"/>
</dbReference>
<dbReference type="RefSeq" id="WP_321534586.1">
    <property type="nucleotide sequence ID" value="NZ_JARGDL010000001.1"/>
</dbReference>
<proteinExistence type="predicted"/>
<accession>A0AAE3NYA6</accession>
<comment type="caution">
    <text evidence="4">The sequence shown here is derived from an EMBL/GenBank/DDBJ whole genome shotgun (WGS) entry which is preliminary data.</text>
</comment>
<feature type="modified residue" description="4-aspartylphosphate" evidence="2">
    <location>
        <position position="52"/>
    </location>
</feature>
<dbReference type="CDD" id="cd17569">
    <property type="entry name" value="REC_HupR-like"/>
    <property type="match status" value="1"/>
</dbReference>
<dbReference type="PANTHER" id="PTHR44591:SF19">
    <property type="entry name" value="TWO-COMPONENT RESPONSE REGULATOR-RELATED"/>
    <property type="match status" value="1"/>
</dbReference>
<evidence type="ECO:0000313" key="5">
    <source>
        <dbReference type="Proteomes" id="UP001221302"/>
    </source>
</evidence>
<keyword evidence="1 2" id="KW-0597">Phosphoprotein</keyword>
<gene>
    <name evidence="4" type="ORF">P0M35_01535</name>
</gene>
<dbReference type="Gene3D" id="1.10.3210.10">
    <property type="entry name" value="Hypothetical protein af1432"/>
    <property type="match status" value="1"/>
</dbReference>
<dbReference type="InterPro" id="IPR050595">
    <property type="entry name" value="Bact_response_regulator"/>
</dbReference>
<dbReference type="Gene3D" id="3.40.50.2300">
    <property type="match status" value="1"/>
</dbReference>
<feature type="domain" description="Response regulatory" evidence="3">
    <location>
        <begin position="3"/>
        <end position="118"/>
    </location>
</feature>
<dbReference type="EMBL" id="JARGDL010000001">
    <property type="protein sequence ID" value="MDF1610820.1"/>
    <property type="molecule type" value="Genomic_DNA"/>
</dbReference>
<reference evidence="4" key="1">
    <citation type="submission" date="2023-03" db="EMBL/GenBank/DDBJ databases">
        <title>Stygiobacter electus gen. nov., sp. nov., facultatively anaerobic thermotolerant bacterium of the class Ignavibacteria from a well of Yessentuki mineral water deposit.</title>
        <authorList>
            <person name="Podosokorskaya O.A."/>
            <person name="Elcheninov A.G."/>
            <person name="Petrova N.F."/>
            <person name="Zavarzina D.G."/>
            <person name="Kublanov I.V."/>
            <person name="Merkel A.Y."/>
        </authorList>
    </citation>
    <scope>NUCLEOTIDE SEQUENCE</scope>
    <source>
        <strain evidence="4">09-Me</strain>
    </source>
</reference>
<dbReference type="InterPro" id="IPR001789">
    <property type="entry name" value="Sig_transdc_resp-reg_receiver"/>
</dbReference>
<sequence>MLKIMLVDDEENVLNAYRRNIRGQFVMKLFNDPINALNSLKDDKEYSVVVSDFNMPGMKGLEFLKKFHEINPDTVKILLTGYADLQLVINAINEGYIFRFLTKPCESENLIGAIKQGINQFKLITAEKELLEKTLRGSVKVLIDILSVSNPAVFNRASLMRDLAKRIIKRLSITETWEIDIAILLSQIGCVGIPSEIVEKRIKGIPLDAKEEEIYYSHAEIGSMLLKNIPRLEKISQAISLQFKSSEVIDSAEHNFIESNVLFIAKLLRLLNDFFWIAERGIDHEKVINYLNEESYLYDALILGALEAEIKGAKQGYITLPKQLNELKEGMILAENLSDSNNYLLLPKGTVLSDIYIHKLITVSQVRQLPQQVKVFVKA</sequence>
<dbReference type="AlphaFoldDB" id="A0AAE3NYA6"/>
<name>A0AAE3NYA6_9BACT</name>
<dbReference type="SUPFAM" id="SSF52172">
    <property type="entry name" value="CheY-like"/>
    <property type="match status" value="1"/>
</dbReference>
<evidence type="ECO:0000256" key="1">
    <source>
        <dbReference type="ARBA" id="ARBA00022553"/>
    </source>
</evidence>
<evidence type="ECO:0000313" key="4">
    <source>
        <dbReference type="EMBL" id="MDF1610820.1"/>
    </source>
</evidence>
<dbReference type="SMART" id="SM00448">
    <property type="entry name" value="REC"/>
    <property type="match status" value="1"/>
</dbReference>
<dbReference type="Pfam" id="PF13487">
    <property type="entry name" value="HD_5"/>
    <property type="match status" value="1"/>
</dbReference>
<keyword evidence="5" id="KW-1185">Reference proteome</keyword>
<dbReference type="Pfam" id="PF00072">
    <property type="entry name" value="Response_reg"/>
    <property type="match status" value="1"/>
</dbReference>